<name>A0A1W6MQA7_9HYPH</name>
<evidence type="ECO:0000313" key="2">
    <source>
        <dbReference type="EMBL" id="ARN79791.1"/>
    </source>
</evidence>
<organism evidence="2 3">
    <name type="scientific">Methylocystis bryophila</name>
    <dbReference type="NCBI Taxonomy" id="655015"/>
    <lineage>
        <taxon>Bacteria</taxon>
        <taxon>Pseudomonadati</taxon>
        <taxon>Pseudomonadota</taxon>
        <taxon>Alphaproteobacteria</taxon>
        <taxon>Hyphomicrobiales</taxon>
        <taxon>Methylocystaceae</taxon>
        <taxon>Methylocystis</taxon>
    </lineage>
</organism>
<dbReference type="EMBL" id="CP019948">
    <property type="protein sequence ID" value="ARN79791.1"/>
    <property type="molecule type" value="Genomic_DNA"/>
</dbReference>
<evidence type="ECO:0008006" key="4">
    <source>
        <dbReference type="Google" id="ProtNLM"/>
    </source>
</evidence>
<keyword evidence="1" id="KW-1133">Transmembrane helix</keyword>
<accession>A0A1W6MQA7</accession>
<dbReference type="KEGG" id="mbry:B1812_00485"/>
<dbReference type="Proteomes" id="UP000193978">
    <property type="component" value="Chromosome"/>
</dbReference>
<keyword evidence="1" id="KW-0812">Transmembrane</keyword>
<evidence type="ECO:0000313" key="3">
    <source>
        <dbReference type="Proteomes" id="UP000193978"/>
    </source>
</evidence>
<feature type="transmembrane region" description="Helical" evidence="1">
    <location>
        <begin position="76"/>
        <end position="101"/>
    </location>
</feature>
<feature type="transmembrane region" description="Helical" evidence="1">
    <location>
        <begin position="45"/>
        <end position="64"/>
    </location>
</feature>
<dbReference type="RefSeq" id="WP_085769839.1">
    <property type="nucleotide sequence ID" value="NZ_AP027149.1"/>
</dbReference>
<proteinExistence type="predicted"/>
<reference evidence="2 3" key="1">
    <citation type="submission" date="2017-02" db="EMBL/GenBank/DDBJ databases">
        <authorList>
            <person name="Peterson S.W."/>
        </authorList>
    </citation>
    <scope>NUCLEOTIDE SEQUENCE [LARGE SCALE GENOMIC DNA]</scope>
    <source>
        <strain evidence="2 3">S285</strain>
    </source>
</reference>
<dbReference type="AlphaFoldDB" id="A0A1W6MQA7"/>
<feature type="transmembrane region" description="Helical" evidence="1">
    <location>
        <begin position="235"/>
        <end position="260"/>
    </location>
</feature>
<keyword evidence="3" id="KW-1185">Reference proteome</keyword>
<protein>
    <recommendedName>
        <fullName evidence="4">Exosortase</fullName>
    </recommendedName>
</protein>
<sequence length="266" mass="28993">MLRLKLTDANVLLLYSFALFVIAGVQRFLDDSSLDALLEFNAGEILALCAIYSLVTAKTGVITLSRIDFAVISACALLMLAPVSQHFAFLGAGLAGLYFVIHYPRRAALAQVGQLWLAIACYESFGRLFFKLVSAPLMQAELSMIALIGPPLGFPVSKDGIRLVSPDGWFIFMLERCSAFHNISLAILMWLSFLKLASAEAERPQFAALGIAVLSIFLLNEWRMLLMTPSPTAFYFWHGGAGALLFSCAAFFAVAVPTALSLRRPA</sequence>
<evidence type="ECO:0000256" key="1">
    <source>
        <dbReference type="SAM" id="Phobius"/>
    </source>
</evidence>
<keyword evidence="1" id="KW-0472">Membrane</keyword>
<dbReference type="OrthoDB" id="7988186at2"/>
<feature type="transmembrane region" description="Helical" evidence="1">
    <location>
        <begin position="12"/>
        <end position="29"/>
    </location>
</feature>
<gene>
    <name evidence="2" type="ORF">B1812_00485</name>
</gene>
<dbReference type="STRING" id="655015.B1812_00485"/>
<feature type="transmembrane region" description="Helical" evidence="1">
    <location>
        <begin position="169"/>
        <end position="194"/>
    </location>
</feature>
<feature type="transmembrane region" description="Helical" evidence="1">
    <location>
        <begin position="206"/>
        <end position="223"/>
    </location>
</feature>